<dbReference type="Pfam" id="PF00001">
    <property type="entry name" value="7tm_1"/>
    <property type="match status" value="1"/>
</dbReference>
<evidence type="ECO:0000259" key="25">
    <source>
        <dbReference type="PROSITE" id="PS50070"/>
    </source>
</evidence>
<dbReference type="Gene3D" id="1.20.1070.10">
    <property type="entry name" value="Rhodopsin 7-helix transmembrane proteins"/>
    <property type="match status" value="1"/>
</dbReference>
<dbReference type="InterPro" id="IPR001881">
    <property type="entry name" value="EGF-like_Ca-bd_dom"/>
</dbReference>
<feature type="disulfide bond" evidence="18">
    <location>
        <begin position="1719"/>
        <end position="1734"/>
    </location>
</feature>
<dbReference type="Gene3D" id="2.10.25.10">
    <property type="entry name" value="Laminin"/>
    <property type="match status" value="1"/>
</dbReference>
<keyword evidence="4 17" id="KW-0420">Kringle</keyword>
<dbReference type="PROSITE" id="PS50026">
    <property type="entry name" value="EGF_3"/>
    <property type="match status" value="1"/>
</dbReference>
<dbReference type="GO" id="GO:0008528">
    <property type="term" value="F:G protein-coupled peptide receptor activity"/>
    <property type="evidence" value="ECO:0000318"/>
    <property type="project" value="GO_Central"/>
</dbReference>
<keyword evidence="11 19" id="KW-0472">Membrane</keyword>
<dbReference type="SUPFAM" id="SSF56436">
    <property type="entry name" value="C-type lectin-like"/>
    <property type="match status" value="2"/>
</dbReference>
<evidence type="ECO:0000256" key="10">
    <source>
        <dbReference type="ARBA" id="ARBA00023040"/>
    </source>
</evidence>
<dbReference type="Gene3D" id="2.40.20.10">
    <property type="entry name" value="Plasminogen Kringle 4"/>
    <property type="match status" value="1"/>
</dbReference>
<feature type="domain" description="C-type lectin" evidence="24">
    <location>
        <begin position="1451"/>
        <end position="1581"/>
    </location>
</feature>
<dbReference type="CDD" id="cd00037">
    <property type="entry name" value="CLECT"/>
    <property type="match status" value="1"/>
</dbReference>
<dbReference type="SMART" id="SM00181">
    <property type="entry name" value="EGF"/>
    <property type="match status" value="3"/>
</dbReference>
<dbReference type="CDD" id="cd00112">
    <property type="entry name" value="LDLa"/>
    <property type="match status" value="5"/>
</dbReference>
<evidence type="ECO:0000256" key="4">
    <source>
        <dbReference type="ARBA" id="ARBA00022572"/>
    </source>
</evidence>
<dbReference type="CDD" id="cd00054">
    <property type="entry name" value="EGF_CA"/>
    <property type="match status" value="1"/>
</dbReference>
<organism evidence="27 28">
    <name type="scientific">Strongylocentrotus purpuratus</name>
    <name type="common">Purple sea urchin</name>
    <dbReference type="NCBI Taxonomy" id="7668"/>
    <lineage>
        <taxon>Eukaryota</taxon>
        <taxon>Metazoa</taxon>
        <taxon>Echinodermata</taxon>
        <taxon>Eleutherozoa</taxon>
        <taxon>Echinozoa</taxon>
        <taxon>Echinoidea</taxon>
        <taxon>Euechinoidea</taxon>
        <taxon>Echinacea</taxon>
        <taxon>Camarodonta</taxon>
        <taxon>Echinidea</taxon>
        <taxon>Strongylocentrotidae</taxon>
        <taxon>Strongylocentrotus</taxon>
    </lineage>
</organism>
<evidence type="ECO:0000256" key="18">
    <source>
        <dbReference type="PROSITE-ProRule" id="PRU00124"/>
    </source>
</evidence>
<evidence type="ECO:0000259" key="23">
    <source>
        <dbReference type="PROSITE" id="PS50026"/>
    </source>
</evidence>
<feature type="disulfide bond" evidence="18">
    <location>
        <begin position="1848"/>
        <end position="1863"/>
    </location>
</feature>
<dbReference type="SUPFAM" id="SSF57424">
    <property type="entry name" value="LDL receptor-like module"/>
    <property type="match status" value="5"/>
</dbReference>
<dbReference type="GeneID" id="756881"/>
<dbReference type="InParanoid" id="A0A7M7P1Z5"/>
<dbReference type="InterPro" id="IPR018097">
    <property type="entry name" value="EGF_Ca-bd_CS"/>
</dbReference>
<evidence type="ECO:0000259" key="21">
    <source>
        <dbReference type="PROSITE" id="PS01180"/>
    </source>
</evidence>
<feature type="domain" description="Kringle" evidence="25">
    <location>
        <begin position="96"/>
        <end position="169"/>
    </location>
</feature>
<feature type="disulfide bond" evidence="18">
    <location>
        <begin position="1680"/>
        <end position="1695"/>
    </location>
</feature>
<evidence type="ECO:0000256" key="16">
    <source>
        <dbReference type="PROSITE-ProRule" id="PRU00076"/>
    </source>
</evidence>
<dbReference type="SMART" id="SM00179">
    <property type="entry name" value="EGF_CA"/>
    <property type="match status" value="1"/>
</dbReference>
<feature type="disulfide bond" evidence="18">
    <location>
        <begin position="1707"/>
        <end position="1725"/>
    </location>
</feature>
<dbReference type="Pfam" id="PF00057">
    <property type="entry name" value="Ldl_recept_a"/>
    <property type="match status" value="4"/>
</dbReference>
<dbReference type="FunFam" id="1.20.1070.10:FF:000343">
    <property type="entry name" value="Uncharacterized protein"/>
    <property type="match status" value="1"/>
</dbReference>
<evidence type="ECO:0000256" key="11">
    <source>
        <dbReference type="ARBA" id="ARBA00023136"/>
    </source>
</evidence>
<name>A0A7M7P1Z5_STRPU</name>
<dbReference type="Pfam" id="PF00059">
    <property type="entry name" value="Lectin_C"/>
    <property type="match status" value="1"/>
</dbReference>
<dbReference type="InterPro" id="IPR000421">
    <property type="entry name" value="FA58C"/>
</dbReference>
<feature type="disulfide bond" evidence="18">
    <location>
        <begin position="1640"/>
        <end position="1655"/>
    </location>
</feature>
<dbReference type="PROSITE" id="PS01209">
    <property type="entry name" value="LDLRA_1"/>
    <property type="match status" value="3"/>
</dbReference>
<dbReference type="GO" id="GO:0009755">
    <property type="term" value="P:hormone-mediated signaling pathway"/>
    <property type="evidence" value="ECO:0000318"/>
    <property type="project" value="GO_Central"/>
</dbReference>
<feature type="transmembrane region" description="Helical" evidence="19">
    <location>
        <begin position="2141"/>
        <end position="2164"/>
    </location>
</feature>
<feature type="disulfide bond" evidence="18">
    <location>
        <begin position="1661"/>
        <end position="1673"/>
    </location>
</feature>
<feature type="domain" description="G-protein coupled receptors family 1 profile" evidence="26">
    <location>
        <begin position="2119"/>
        <end position="2389"/>
    </location>
</feature>
<evidence type="ECO:0000256" key="17">
    <source>
        <dbReference type="PROSITE-ProRule" id="PRU00121"/>
    </source>
</evidence>
<dbReference type="PROSITE" id="PS00021">
    <property type="entry name" value="KRINGLE_1"/>
    <property type="match status" value="1"/>
</dbReference>
<dbReference type="SMART" id="SM00192">
    <property type="entry name" value="LDLa"/>
    <property type="match status" value="6"/>
</dbReference>
<feature type="transmembrane region" description="Helical" evidence="19">
    <location>
        <begin position="2198"/>
        <end position="2217"/>
    </location>
</feature>
<dbReference type="InterPro" id="IPR000742">
    <property type="entry name" value="EGF"/>
</dbReference>
<feature type="transmembrane region" description="Helical" evidence="19">
    <location>
        <begin position="2345"/>
        <end position="2363"/>
    </location>
</feature>
<dbReference type="GO" id="GO:0005509">
    <property type="term" value="F:calcium ion binding"/>
    <property type="evidence" value="ECO:0007669"/>
    <property type="project" value="InterPro"/>
</dbReference>
<dbReference type="InterPro" id="IPR023415">
    <property type="entry name" value="LDLR_class-A_CS"/>
</dbReference>
<keyword evidence="15" id="KW-0807">Transducer</keyword>
<feature type="domain" description="F5/8 type C" evidence="22">
    <location>
        <begin position="621"/>
        <end position="756"/>
    </location>
</feature>
<dbReference type="GO" id="GO:0007189">
    <property type="term" value="P:adenylate cyclase-activating G protein-coupled receptor signaling pathway"/>
    <property type="evidence" value="ECO:0000318"/>
    <property type="project" value="GO_Central"/>
</dbReference>
<dbReference type="InterPro" id="IPR008979">
    <property type="entry name" value="Galactose-bd-like_sf"/>
</dbReference>
<keyword evidence="5" id="KW-0433">Leucine-rich repeat</keyword>
<dbReference type="InterPro" id="IPR036055">
    <property type="entry name" value="LDL_receptor-like_sf"/>
</dbReference>
<keyword evidence="12 18" id="KW-1015">Disulfide bond</keyword>
<dbReference type="Gene3D" id="2.60.120.290">
    <property type="entry name" value="Spermadhesin, CUB domain"/>
    <property type="match status" value="2"/>
</dbReference>
<dbReference type="PROSITE" id="PS50041">
    <property type="entry name" value="C_TYPE_LECTIN_2"/>
    <property type="match status" value="2"/>
</dbReference>
<keyword evidence="2" id="KW-1003">Cell membrane</keyword>
<dbReference type="FunFam" id="4.10.400.10:FF:000147">
    <property type="entry name" value="Low-density lipoprotein receptor-related protein 2"/>
    <property type="match status" value="1"/>
</dbReference>
<dbReference type="Gene3D" id="3.10.100.10">
    <property type="entry name" value="Mannose-Binding Protein A, subunit A"/>
    <property type="match status" value="2"/>
</dbReference>
<dbReference type="EnsemblMetazoa" id="XM_030989145">
    <property type="protein sequence ID" value="XP_030845005"/>
    <property type="gene ID" value="LOC756881"/>
</dbReference>
<dbReference type="InterPro" id="IPR001304">
    <property type="entry name" value="C-type_lectin-like"/>
</dbReference>
<dbReference type="SUPFAM" id="SSF49854">
    <property type="entry name" value="Spermadhesin, CUB domain"/>
    <property type="match status" value="2"/>
</dbReference>
<evidence type="ECO:0000313" key="27">
    <source>
        <dbReference type="EnsemblMetazoa" id="XP_030845005"/>
    </source>
</evidence>
<dbReference type="PANTHER" id="PTHR24372:SF77">
    <property type="entry name" value="G-PROTEIN COUPLED RECEPTORS FAMILY 1 PROFILE DOMAIN-CONTAINING PROTEIN"/>
    <property type="match status" value="1"/>
</dbReference>
<dbReference type="PROSITE" id="PS01180">
    <property type="entry name" value="CUB"/>
    <property type="match status" value="2"/>
</dbReference>
<feature type="signal peptide" evidence="20">
    <location>
        <begin position="1"/>
        <end position="19"/>
    </location>
</feature>
<dbReference type="RefSeq" id="XP_030845005.1">
    <property type="nucleotide sequence ID" value="XM_030989145.1"/>
</dbReference>
<dbReference type="Gene3D" id="2.60.120.260">
    <property type="entry name" value="Galactose-binding domain-like"/>
    <property type="match status" value="3"/>
</dbReference>
<feature type="disulfide bond" evidence="18">
    <location>
        <begin position="1829"/>
        <end position="1841"/>
    </location>
</feature>
<dbReference type="PROSITE" id="PS50022">
    <property type="entry name" value="FA58C_3"/>
    <property type="match status" value="3"/>
</dbReference>
<dbReference type="PROSITE" id="PS50070">
    <property type="entry name" value="KRINGLE_2"/>
    <property type="match status" value="1"/>
</dbReference>
<evidence type="ECO:0000256" key="20">
    <source>
        <dbReference type="SAM" id="SignalP"/>
    </source>
</evidence>
<comment type="caution">
    <text evidence="16">Lacks conserved residue(s) required for the propagation of feature annotation.</text>
</comment>
<dbReference type="InterPro" id="IPR000001">
    <property type="entry name" value="Kringle"/>
</dbReference>
<dbReference type="InterPro" id="IPR018056">
    <property type="entry name" value="Kringle_CS"/>
</dbReference>
<dbReference type="InterPro" id="IPR032675">
    <property type="entry name" value="LRR_dom_sf"/>
</dbReference>
<dbReference type="PROSITE" id="PS00010">
    <property type="entry name" value="ASX_HYDROXYL"/>
    <property type="match status" value="1"/>
</dbReference>
<dbReference type="Pfam" id="PF00051">
    <property type="entry name" value="Kringle"/>
    <property type="match status" value="1"/>
</dbReference>
<reference evidence="27" key="2">
    <citation type="submission" date="2021-01" db="UniProtKB">
        <authorList>
            <consortium name="EnsemblMetazoa"/>
        </authorList>
    </citation>
    <scope>IDENTIFICATION</scope>
</reference>
<dbReference type="FunFam" id="4.10.400.10:FF:000034">
    <property type="entry name" value="Low-density lipoprotein receptor-related protein 2"/>
    <property type="match status" value="1"/>
</dbReference>
<evidence type="ECO:0000256" key="5">
    <source>
        <dbReference type="ARBA" id="ARBA00022614"/>
    </source>
</evidence>
<feature type="disulfide bond" evidence="18">
    <location>
        <begin position="1888"/>
        <end position="1903"/>
    </location>
</feature>
<feature type="disulfide bond" evidence="18">
    <location>
        <begin position="1668"/>
        <end position="1686"/>
    </location>
</feature>
<evidence type="ECO:0000256" key="1">
    <source>
        <dbReference type="ARBA" id="ARBA00004651"/>
    </source>
</evidence>
<dbReference type="InterPro" id="IPR002172">
    <property type="entry name" value="LDrepeatLR_classA_rpt"/>
</dbReference>
<dbReference type="PROSITE" id="PS01187">
    <property type="entry name" value="EGF_CA"/>
    <property type="match status" value="1"/>
</dbReference>
<dbReference type="InterPro" id="IPR017452">
    <property type="entry name" value="GPCR_Rhodpsn_7TM"/>
</dbReference>
<dbReference type="PRINTS" id="PR00018">
    <property type="entry name" value="KRINGLE"/>
</dbReference>
<dbReference type="SMART" id="SM00042">
    <property type="entry name" value="CUB"/>
    <property type="match status" value="2"/>
</dbReference>
<evidence type="ECO:0000256" key="2">
    <source>
        <dbReference type="ARBA" id="ARBA00022475"/>
    </source>
</evidence>
<feature type="disulfide bond" evidence="18">
    <location>
        <begin position="1700"/>
        <end position="1712"/>
    </location>
</feature>
<dbReference type="Gene3D" id="4.10.400.10">
    <property type="entry name" value="Low-density Lipoprotein Receptor"/>
    <property type="match status" value="5"/>
</dbReference>
<evidence type="ECO:0000256" key="8">
    <source>
        <dbReference type="ARBA" id="ARBA00022737"/>
    </source>
</evidence>
<dbReference type="PANTHER" id="PTHR24372">
    <property type="entry name" value="GLYCOPROTEIN HORMONE RECEPTOR"/>
    <property type="match status" value="1"/>
</dbReference>
<feature type="chain" id="PRO_5036401738" evidence="20">
    <location>
        <begin position="20"/>
        <end position="2588"/>
    </location>
</feature>
<dbReference type="Pfam" id="PF00431">
    <property type="entry name" value="CUB"/>
    <property type="match status" value="1"/>
</dbReference>
<dbReference type="OrthoDB" id="1055148at2759"/>
<dbReference type="InterPro" id="IPR038178">
    <property type="entry name" value="Kringle_sf"/>
</dbReference>
<dbReference type="SMART" id="SM00130">
    <property type="entry name" value="KR"/>
    <property type="match status" value="1"/>
</dbReference>
<evidence type="ECO:0000256" key="19">
    <source>
        <dbReference type="SAM" id="Phobius"/>
    </source>
</evidence>
<dbReference type="Gene3D" id="3.80.10.10">
    <property type="entry name" value="Ribonuclease Inhibitor"/>
    <property type="match status" value="1"/>
</dbReference>
<feature type="domain" description="C-type lectin" evidence="24">
    <location>
        <begin position="772"/>
        <end position="877"/>
    </location>
</feature>
<dbReference type="InterPro" id="IPR016186">
    <property type="entry name" value="C-type_lectin-like/link_sf"/>
</dbReference>
<comment type="subcellular location">
    <subcellularLocation>
        <location evidence="1">Cell membrane</location>
        <topology evidence="1">Multi-pass membrane protein</topology>
    </subcellularLocation>
</comment>
<accession>A0A7M7P1Z5</accession>
<evidence type="ECO:0000259" key="22">
    <source>
        <dbReference type="PROSITE" id="PS50022"/>
    </source>
</evidence>
<dbReference type="PROSITE" id="PS50068">
    <property type="entry name" value="LDLRA_2"/>
    <property type="match status" value="5"/>
</dbReference>
<dbReference type="SUPFAM" id="SSF57440">
    <property type="entry name" value="Kringle-like"/>
    <property type="match status" value="1"/>
</dbReference>
<feature type="disulfide bond" evidence="18">
    <location>
        <begin position="1621"/>
        <end position="1633"/>
    </location>
</feature>
<keyword evidence="6 19" id="KW-0812">Transmembrane</keyword>
<feature type="transmembrane region" description="Helical" evidence="19">
    <location>
        <begin position="2369"/>
        <end position="2395"/>
    </location>
</feature>
<keyword evidence="3 16" id="KW-0245">EGF-like domain</keyword>
<feature type="domain" description="F5/8 type C" evidence="22">
    <location>
        <begin position="434"/>
        <end position="589"/>
    </location>
</feature>
<dbReference type="Pfam" id="PF13855">
    <property type="entry name" value="LRR_8"/>
    <property type="match status" value="1"/>
</dbReference>
<dbReference type="InterPro" id="IPR000859">
    <property type="entry name" value="CUB_dom"/>
</dbReference>
<proteinExistence type="predicted"/>
<dbReference type="PRINTS" id="PR00261">
    <property type="entry name" value="LDLRECEPTOR"/>
</dbReference>
<keyword evidence="7 20" id="KW-0732">Signal</keyword>
<dbReference type="InterPro" id="IPR013806">
    <property type="entry name" value="Kringle-like"/>
</dbReference>
<feature type="transmembrane region" description="Helical" evidence="19">
    <location>
        <begin position="2229"/>
        <end position="2249"/>
    </location>
</feature>
<dbReference type="SMART" id="SM00231">
    <property type="entry name" value="FA58C"/>
    <property type="match status" value="1"/>
</dbReference>
<evidence type="ECO:0000256" key="15">
    <source>
        <dbReference type="ARBA" id="ARBA00023224"/>
    </source>
</evidence>
<keyword evidence="10" id="KW-0297">G-protein coupled receptor</keyword>
<dbReference type="InterPro" id="IPR035914">
    <property type="entry name" value="Sperma_CUB_dom_sf"/>
</dbReference>
<keyword evidence="9 19" id="KW-1133">Transmembrane helix</keyword>
<protein>
    <submittedName>
        <fullName evidence="27">Uncharacterized protein</fullName>
    </submittedName>
</protein>
<keyword evidence="13" id="KW-0675">Receptor</keyword>
<feature type="domain" description="F5/8 type C" evidence="22">
    <location>
        <begin position="280"/>
        <end position="429"/>
    </location>
</feature>
<keyword evidence="28" id="KW-1185">Reference proteome</keyword>
<dbReference type="SUPFAM" id="SSF52058">
    <property type="entry name" value="L domain-like"/>
    <property type="match status" value="1"/>
</dbReference>
<evidence type="ECO:0000256" key="3">
    <source>
        <dbReference type="ARBA" id="ARBA00022536"/>
    </source>
</evidence>
<dbReference type="GO" id="GO:0005886">
    <property type="term" value="C:plasma membrane"/>
    <property type="evidence" value="ECO:0000318"/>
    <property type="project" value="GO_Central"/>
</dbReference>
<dbReference type="OMA" id="GNHGCSH"/>
<keyword evidence="14" id="KW-0325">Glycoprotein</keyword>
<feature type="domain" description="CUB" evidence="21">
    <location>
        <begin position="1307"/>
        <end position="1425"/>
    </location>
</feature>
<evidence type="ECO:0000256" key="6">
    <source>
        <dbReference type="ARBA" id="ARBA00022692"/>
    </source>
</evidence>
<sequence length="2588" mass="290983">MKFIFRGTVLFWCITSILAQWDCISLLNRGEYYGNSTNYCDNFECGLPCRENVLQNVCEITEGELLPSCVTELEDTFTCDVPPCYEHAGCYPPSTNGTDYRGIARYTENGYRCLRWNDVIVESWNVSMYPDTEFENNYCRNPNNRERPWCFYMDRNGSLEWSYCHIPACNSTILSEFTRIPNLYNSRFPDPPGISYDATYFEEFTFDMEEKCARLCLEETSFTCRQFHMAIATRYCEWLEYGEYHILSRVDYRYDSFGDVFLRKYTYCDGFYVDAAHGACTLPLGMESSWIPDADIQASSFLDEDHAPHFARLHGDSSWIPHPSDRNPAIQITFPERMVISGLLMQGGGQADNLYTSLFHLNFHVEGYDRFVYYQRSFDEVASIQFSGNAESTCVRQVFFERPIWTHAIQVWPFVNTGPVALRLEFFGCRDNGCDESITEGIGSSPSDRIEESTFQDFEHTSSIARLNPFKQGETGWIPWFLDIYPWIEVTFSSGRNIAGMMSRKCGDEIVGLGWLTRFDLTWALPGYTTPLDAGQQETLNDLSLNYTGGGSLARLYFEQMLINTQVVRINPTAWGGDYRCFTMDLMGCDHSEYSTSLDDPDHDRLIASVTCMGCNTDTLSQWHLHQHAADASSGIEFALQTEKWVQIDFNSIFLVSGLVIQGGTERYFVILSDLEDHIDEYTISYQTNFEDYESGSWRKYLDITGYHVVFSGLRDPFGETINHFDRPFMAVRLRINLRQNENMNEGRVRFRVRGSQLTDITQICGASEILYDGYCIGVIGTEDEGMCNDVFLPGSLPLAIKSEDIQNLLLANRERLPLASALVIGLRSDEKGTYSWADGTPVLYNNFGPNTVTTAGMEQCAFINFYNCFEWELYNCVPDERSTVCQADLNECLVPQHNCTQACVNDVGGYHCSCDDGYRLEGESDCEDECINSFDRKYQRWISIGSGTCMLPSLLKGTNEEARNTCELLYGRLPTSSEVFRLQDVFNITESILWVEPHKASNVTPVCYATNGSRAGNVSAWMTTCNETLDYVCIKSVSNTRIQDLLDEGLDYYALNVSYGYIELRAFAPWYYTGRKITLFISGTHDLQIRLDIKYMNLRTFINSNQGNGCMDRLAIYDPQRYSFREVCGNLPPFRIIMPTPIILDLTIGPLQATMAPLGFSLYYESVDCSRDQCVTGCGGSTLVYGGWQDGVLETAPFPSIFSPFSECSVQISAPPDKYIAIEFTDYRINVGASGDQCSDSVGIKSDEWLYPIERQCEGFPPLFITNTSQVNVRLVLGLTKISEGFQANVTFIDKPGCFESSFDQCSSLLNECGGSSGIIISPNYPMLTVGVMRCRWRITTPDNSYVRLHFTDFFFPSDCPDHSVTIYEQNTDADVQLDTFCSENPPGELLESNLNSVTIALNNAMEYKGIRMMIEYEAAFFEKPYSNDSDTEHSCPPSTASSPGHWDYVNGSCYQFVQYSERLTWEAAEDHCQSTVENGHLVSIRSRDEAIFIHYMMTSHWPVTESDTYIGLGNRNYRGIFQWTDGSPMTYTDWYIPPFTSDSETVRPLNEPDGGGLESCVQIIMTSIRSTALWRTIPCLARSGSQFICKVTVVSNNIDISRTISVELDFINPSNIPECPATMITCGTGECVHSVYTCDRLLDCADGTDERNCLDDVGCSSTSYTCNNGECISMSFYCDNVTHCVDGSDELDCAPYNCNTGEFLCDNGRCIAYGLKCDLVDHCFDNSDEMYCGSGSDNRFTCYNGDEHPLSVQCDGIIDCIGSSAEDELESCDYRRLNHNCADQEIECSNGVCVDTGSRCIYDINPSQYISGCRDVSHLRSCGDFQCPDYSIKCPGSYCIPLRFRCNDVWDCANGEDELECDRFVCPPGTYSCRSSSTCIPLVEVCDGIRHCPEADDEQFCGVSCPRGCNCTGLVFLCGLPDIEENPSFIFSVTAKKIVITAAPLILTSNDATTDQIIPISGDQDEDHVTYYTPFRPSDYPFLAELELVDTDIKTIPASIFTQNQDLYYLSLCQNPIETIELGAFTNLTKLRVLDIRESSIPSNEAIRKALQQIPSLHTVYADSFAFCCMLDLNPADEFATTGCFAPINQFSSCDDLLKDNTLRVFMWILGISALAGNLCTIGLRVFRRKVVTSTRIQAKLITHLAVSDLLMGIYMLIIAIADQYYKGDYAIHEDTWRGSVVCRVAGFMSALSSEVSVFIVMLISIDRILCIVFAQHHHVQLSNKSSTVWLAVVWATALVLAIVPVFSLEYFGQFYGRSSVCLGLPLSTDRPPGWEYSLALFLGLNLVCFIVTAFCYVAIFVTVHRSARNFANAKDGGRHVKNGANVQVKLATRMAMIVGTDFICWMPIIIMGLLTTTGAVEIPADVYAWTAVFILPLNSSLNPYLYTISTIWQHRKAKQKRKSLRESDGTQLSSVSAAVAVLPERRQIPRALQEKYTHLTCQCILTPYNAPTINMTVVPLSKYIEDKGQPPSVVDSSLILSDVRKAISYLKSISITKFKVTEDQIALQLNSNDEIVRAFLMNSDTVLLQTLSIPHSETKESIHSDFMATFMDNIKDLETEGDAPVQNGQRYRKKSDLVQLIGDQQ</sequence>
<dbReference type="FunFam" id="4.10.400.10:FF:000163">
    <property type="entry name" value="Complement factor I"/>
    <property type="match status" value="1"/>
</dbReference>
<dbReference type="InterPro" id="IPR001611">
    <property type="entry name" value="Leu-rich_rpt"/>
</dbReference>
<reference evidence="28" key="1">
    <citation type="submission" date="2015-02" db="EMBL/GenBank/DDBJ databases">
        <title>Genome sequencing for Strongylocentrotus purpuratus.</title>
        <authorList>
            <person name="Murali S."/>
            <person name="Liu Y."/>
            <person name="Vee V."/>
            <person name="English A."/>
            <person name="Wang M."/>
            <person name="Skinner E."/>
            <person name="Han Y."/>
            <person name="Muzny D.M."/>
            <person name="Worley K.C."/>
            <person name="Gibbs R.A."/>
        </authorList>
    </citation>
    <scope>NUCLEOTIDE SEQUENCE</scope>
</reference>
<evidence type="ECO:0000256" key="12">
    <source>
        <dbReference type="ARBA" id="ARBA00023157"/>
    </source>
</evidence>
<dbReference type="EnsemblMetazoa" id="XM_030989144">
    <property type="protein sequence ID" value="XP_030845004"/>
    <property type="gene ID" value="LOC756881"/>
</dbReference>
<evidence type="ECO:0000256" key="13">
    <source>
        <dbReference type="ARBA" id="ARBA00023170"/>
    </source>
</evidence>
<feature type="transmembrane region" description="Helical" evidence="19">
    <location>
        <begin position="2107"/>
        <end position="2129"/>
    </location>
</feature>
<evidence type="ECO:0000259" key="26">
    <source>
        <dbReference type="PROSITE" id="PS50262"/>
    </source>
</evidence>
<evidence type="ECO:0000256" key="7">
    <source>
        <dbReference type="ARBA" id="ARBA00022729"/>
    </source>
</evidence>
<dbReference type="SUPFAM" id="SSF49785">
    <property type="entry name" value="Galactose-binding domain-like"/>
    <property type="match status" value="3"/>
</dbReference>
<feature type="disulfide bond" evidence="18">
    <location>
        <begin position="1836"/>
        <end position="1854"/>
    </location>
</feature>
<dbReference type="CDD" id="cd00108">
    <property type="entry name" value="KR"/>
    <property type="match status" value="1"/>
</dbReference>
<feature type="disulfide bond" evidence="18">
    <location>
        <begin position="1628"/>
        <end position="1646"/>
    </location>
</feature>
<dbReference type="PROSITE" id="PS01186">
    <property type="entry name" value="EGF_2"/>
    <property type="match status" value="1"/>
</dbReference>
<dbReference type="SMART" id="SM00034">
    <property type="entry name" value="CLECT"/>
    <property type="match status" value="2"/>
</dbReference>
<feature type="transmembrane region" description="Helical" evidence="19">
    <location>
        <begin position="2279"/>
        <end position="2304"/>
    </location>
</feature>
<keyword evidence="8" id="KW-0677">Repeat</keyword>
<dbReference type="InterPro" id="IPR000152">
    <property type="entry name" value="EGF-type_Asp/Asn_hydroxyl_site"/>
</dbReference>
<dbReference type="CDD" id="cd00041">
    <property type="entry name" value="CUB"/>
    <property type="match status" value="1"/>
</dbReference>
<dbReference type="InterPro" id="IPR016187">
    <property type="entry name" value="CTDL_fold"/>
</dbReference>
<dbReference type="SUPFAM" id="SSF81321">
    <property type="entry name" value="Family A G protein-coupled receptor-like"/>
    <property type="match status" value="1"/>
</dbReference>
<dbReference type="PROSITE" id="PS50262">
    <property type="entry name" value="G_PROTEIN_RECEP_F1_2"/>
    <property type="match status" value="1"/>
</dbReference>
<feature type="domain" description="CUB" evidence="21">
    <location>
        <begin position="1179"/>
        <end position="1294"/>
    </location>
</feature>
<evidence type="ECO:0000259" key="24">
    <source>
        <dbReference type="PROSITE" id="PS50041"/>
    </source>
</evidence>
<evidence type="ECO:0000256" key="14">
    <source>
        <dbReference type="ARBA" id="ARBA00023180"/>
    </source>
</evidence>
<evidence type="ECO:0000313" key="28">
    <source>
        <dbReference type="Proteomes" id="UP000007110"/>
    </source>
</evidence>
<dbReference type="InterPro" id="IPR000276">
    <property type="entry name" value="GPCR_Rhodpsn"/>
</dbReference>
<evidence type="ECO:0000256" key="9">
    <source>
        <dbReference type="ARBA" id="ARBA00022989"/>
    </source>
</evidence>
<dbReference type="KEGG" id="spu:756881"/>
<dbReference type="InterPro" id="IPR049883">
    <property type="entry name" value="NOTCH1_EGF-like"/>
</dbReference>
<dbReference type="Proteomes" id="UP000007110">
    <property type="component" value="Unassembled WGS sequence"/>
</dbReference>
<dbReference type="Pfam" id="PF00754">
    <property type="entry name" value="F5_F8_type_C"/>
    <property type="match status" value="1"/>
</dbReference>
<dbReference type="RefSeq" id="XP_030845004.1">
    <property type="nucleotide sequence ID" value="XM_030989144.1"/>
</dbReference>
<feature type="domain" description="EGF-like" evidence="23">
    <location>
        <begin position="889"/>
        <end position="928"/>
    </location>
</feature>
<dbReference type="Pfam" id="PF07645">
    <property type="entry name" value="EGF_CA"/>
    <property type="match status" value="1"/>
</dbReference>